<sequence>MTEAELLATQKQLSLDRERLEREKLEFEQKKMQRVTIAISMVALVVSLLQVAVAFMQSRLSTAQTVEKFIPHLQKPDTRDAALLTMAAFTDQEFVTQLAEKLKATTVLETLQAKGSDQDKARATEALSSLDVKRKQLLDRAFDDNKQTRIQATTELVRQWSNDPKVVPETIAAAGGKSGNASGVVNALVVLREAQPEALRANSAELVPFLDKVEANGPQTRALTAQVRERAGLPASAP</sequence>
<evidence type="ECO:0000256" key="2">
    <source>
        <dbReference type="SAM" id="Phobius"/>
    </source>
</evidence>
<proteinExistence type="predicted"/>
<organism evidence="3">
    <name type="scientific">Variovorax paradoxus</name>
    <dbReference type="NCBI Taxonomy" id="34073"/>
    <lineage>
        <taxon>Bacteria</taxon>
        <taxon>Pseudomonadati</taxon>
        <taxon>Pseudomonadota</taxon>
        <taxon>Betaproteobacteria</taxon>
        <taxon>Burkholderiales</taxon>
        <taxon>Comamonadaceae</taxon>
        <taxon>Variovorax</taxon>
    </lineage>
</organism>
<keyword evidence="1" id="KW-0175">Coiled coil</keyword>
<evidence type="ECO:0000256" key="1">
    <source>
        <dbReference type="SAM" id="Coils"/>
    </source>
</evidence>
<keyword evidence="2" id="KW-1133">Transmembrane helix</keyword>
<gene>
    <name evidence="3" type="ORF">VVAX_06394</name>
</gene>
<accession>A0A679JLK8</accession>
<dbReference type="EMBL" id="LR743508">
    <property type="protein sequence ID" value="CAA2110125.1"/>
    <property type="molecule type" value="Genomic_DNA"/>
</dbReference>
<feature type="coiled-coil region" evidence="1">
    <location>
        <begin position="3"/>
        <end position="35"/>
    </location>
</feature>
<evidence type="ECO:0008006" key="4">
    <source>
        <dbReference type="Google" id="ProtNLM"/>
    </source>
</evidence>
<dbReference type="AlphaFoldDB" id="A0A679JLK8"/>
<dbReference type="RefSeq" id="WP_339094430.1">
    <property type="nucleotide sequence ID" value="NZ_LR743508.1"/>
</dbReference>
<keyword evidence="2" id="KW-0472">Membrane</keyword>
<keyword evidence="2" id="KW-0812">Transmembrane</keyword>
<evidence type="ECO:0000313" key="3">
    <source>
        <dbReference type="EMBL" id="CAA2110125.1"/>
    </source>
</evidence>
<protein>
    <recommendedName>
        <fullName evidence="4">HEAT repeat domain-containing protein</fullName>
    </recommendedName>
</protein>
<feature type="transmembrane region" description="Helical" evidence="2">
    <location>
        <begin position="35"/>
        <end position="56"/>
    </location>
</feature>
<name>A0A679JLK8_VARPD</name>
<reference evidence="3" key="1">
    <citation type="submission" date="2019-12" db="EMBL/GenBank/DDBJ databases">
        <authorList>
            <person name="Cremers G."/>
        </authorList>
    </citation>
    <scope>NUCLEOTIDE SEQUENCE</scope>
    <source>
        <strain evidence="3">Vvax</strain>
    </source>
</reference>